<accession>A0A7N0TZP1</accession>
<keyword evidence="2" id="KW-1185">Reference proteome</keyword>
<organism evidence="1 2">
    <name type="scientific">Kalanchoe fedtschenkoi</name>
    <name type="common">Lavender scallops</name>
    <name type="synonym">South American air plant</name>
    <dbReference type="NCBI Taxonomy" id="63787"/>
    <lineage>
        <taxon>Eukaryota</taxon>
        <taxon>Viridiplantae</taxon>
        <taxon>Streptophyta</taxon>
        <taxon>Embryophyta</taxon>
        <taxon>Tracheophyta</taxon>
        <taxon>Spermatophyta</taxon>
        <taxon>Magnoliopsida</taxon>
        <taxon>eudicotyledons</taxon>
        <taxon>Gunneridae</taxon>
        <taxon>Pentapetalae</taxon>
        <taxon>Saxifragales</taxon>
        <taxon>Crassulaceae</taxon>
        <taxon>Kalanchoe</taxon>
    </lineage>
</organism>
<dbReference type="Gramene" id="Kaladp0048s0945.1.v1.1">
    <property type="protein sequence ID" value="Kaladp0048s0945.1.v1.1.CDS.1"/>
    <property type="gene ID" value="Kaladp0048s0945.v1.1"/>
</dbReference>
<reference evidence="1" key="1">
    <citation type="submission" date="2021-01" db="UniProtKB">
        <authorList>
            <consortium name="EnsemblPlants"/>
        </authorList>
    </citation>
    <scope>IDENTIFICATION</scope>
</reference>
<evidence type="ECO:0000313" key="1">
    <source>
        <dbReference type="EnsemblPlants" id="Kaladp0048s0945.1.v1.1.CDS.1"/>
    </source>
</evidence>
<protein>
    <submittedName>
        <fullName evidence="1">Uncharacterized protein</fullName>
    </submittedName>
</protein>
<name>A0A7N0TZP1_KALFE</name>
<dbReference type="AlphaFoldDB" id="A0A7N0TZP1"/>
<sequence length="68" mass="7923">MIIVAPPKAENKRVPSDGSDGDAYHRSACRYIAVTCRNKYRISKTFAKHINIVKIYSFFWWLARDAQF</sequence>
<evidence type="ECO:0000313" key="2">
    <source>
        <dbReference type="Proteomes" id="UP000594263"/>
    </source>
</evidence>
<dbReference type="Proteomes" id="UP000594263">
    <property type="component" value="Unplaced"/>
</dbReference>
<dbReference type="EnsemblPlants" id="Kaladp0048s0945.1.v1.1">
    <property type="protein sequence ID" value="Kaladp0048s0945.1.v1.1.CDS.1"/>
    <property type="gene ID" value="Kaladp0048s0945.v1.1"/>
</dbReference>
<proteinExistence type="predicted"/>